<dbReference type="Proteomes" id="UP000230233">
    <property type="component" value="Chromosome X"/>
</dbReference>
<dbReference type="EMBL" id="PDUG01000006">
    <property type="protein sequence ID" value="PIC17741.1"/>
    <property type="molecule type" value="Genomic_DNA"/>
</dbReference>
<evidence type="ECO:0000313" key="2">
    <source>
        <dbReference type="EMBL" id="PIC17741.1"/>
    </source>
</evidence>
<gene>
    <name evidence="2" type="primary">Cnig_chr_X.g23876</name>
    <name evidence="2" type="ORF">B9Z55_023876</name>
</gene>
<proteinExistence type="predicted"/>
<reference evidence="3" key="1">
    <citation type="submission" date="2017-10" db="EMBL/GenBank/DDBJ databases">
        <title>Rapid genome shrinkage in a self-fertile nematode reveals novel sperm competition proteins.</title>
        <authorList>
            <person name="Yin D."/>
            <person name="Schwarz E.M."/>
            <person name="Thomas C.G."/>
            <person name="Felde R.L."/>
            <person name="Korf I.F."/>
            <person name="Cutter A.D."/>
            <person name="Schartner C.M."/>
            <person name="Ralston E.J."/>
            <person name="Meyer B.J."/>
            <person name="Haag E.S."/>
        </authorList>
    </citation>
    <scope>NUCLEOTIDE SEQUENCE [LARGE SCALE GENOMIC DNA]</scope>
    <source>
        <strain evidence="3">JU1422</strain>
    </source>
</reference>
<protein>
    <submittedName>
        <fullName evidence="2">Uncharacterized protein</fullName>
    </submittedName>
</protein>
<comment type="caution">
    <text evidence="2">The sequence shown here is derived from an EMBL/GenBank/DDBJ whole genome shotgun (WGS) entry which is preliminary data.</text>
</comment>
<sequence length="111" mass="12590">MSFSSFRQSPDMVDDIMEEVEDPDEDVVDAQKEVPVRNFPIRNYTNDPADLPMEAWRVMADGSYANVRTQAVFVNIPTVAEMGAARDDSNDFEYPQDSLSSEDNDNECEEN</sequence>
<evidence type="ECO:0000313" key="3">
    <source>
        <dbReference type="Proteomes" id="UP000230233"/>
    </source>
</evidence>
<accession>A0A2G5SSB8</accession>
<feature type="region of interest" description="Disordered" evidence="1">
    <location>
        <begin position="84"/>
        <end position="111"/>
    </location>
</feature>
<evidence type="ECO:0000256" key="1">
    <source>
        <dbReference type="SAM" id="MobiDB-lite"/>
    </source>
</evidence>
<organism evidence="2 3">
    <name type="scientific">Caenorhabditis nigoni</name>
    <dbReference type="NCBI Taxonomy" id="1611254"/>
    <lineage>
        <taxon>Eukaryota</taxon>
        <taxon>Metazoa</taxon>
        <taxon>Ecdysozoa</taxon>
        <taxon>Nematoda</taxon>
        <taxon>Chromadorea</taxon>
        <taxon>Rhabditida</taxon>
        <taxon>Rhabditina</taxon>
        <taxon>Rhabditomorpha</taxon>
        <taxon>Rhabditoidea</taxon>
        <taxon>Rhabditidae</taxon>
        <taxon>Peloderinae</taxon>
        <taxon>Caenorhabditis</taxon>
    </lineage>
</organism>
<feature type="compositionally biased region" description="Acidic residues" evidence="1">
    <location>
        <begin position="100"/>
        <end position="111"/>
    </location>
</feature>
<dbReference type="AlphaFoldDB" id="A0A2G5SSB8"/>
<name>A0A2G5SSB8_9PELO</name>
<keyword evidence="3" id="KW-1185">Reference proteome</keyword>